<gene>
    <name evidence="3" type="ORF">Scep_013631</name>
</gene>
<feature type="region of interest" description="Disordered" evidence="2">
    <location>
        <begin position="303"/>
        <end position="329"/>
    </location>
</feature>
<proteinExistence type="predicted"/>
<comment type="caution">
    <text evidence="3">The sequence shown here is derived from an EMBL/GenBank/DDBJ whole genome shotgun (WGS) entry which is preliminary data.</text>
</comment>
<feature type="coiled-coil region" evidence="1">
    <location>
        <begin position="470"/>
        <end position="497"/>
    </location>
</feature>
<dbReference type="PANTHER" id="PTHR34562">
    <property type="entry name" value="WPP DOMAIN-INTERACTING PROTEIN 2"/>
    <property type="match status" value="1"/>
</dbReference>
<dbReference type="PANTHER" id="PTHR34562:SF8">
    <property type="entry name" value="WPP DOMAIN-INTERACTING PROTEIN 1"/>
    <property type="match status" value="1"/>
</dbReference>
<dbReference type="InterPro" id="IPR044696">
    <property type="entry name" value="WIP1/2/3"/>
</dbReference>
<feature type="region of interest" description="Disordered" evidence="2">
    <location>
        <begin position="173"/>
        <end position="259"/>
    </location>
</feature>
<feature type="region of interest" description="Disordered" evidence="2">
    <location>
        <begin position="1"/>
        <end position="130"/>
    </location>
</feature>
<keyword evidence="1" id="KW-0175">Coiled coil</keyword>
<evidence type="ECO:0000256" key="1">
    <source>
        <dbReference type="SAM" id="Coils"/>
    </source>
</evidence>
<feature type="compositionally biased region" description="Polar residues" evidence="2">
    <location>
        <begin position="220"/>
        <end position="229"/>
    </location>
</feature>
<dbReference type="AlphaFoldDB" id="A0AAP0JJ51"/>
<feature type="compositionally biased region" description="Polar residues" evidence="2">
    <location>
        <begin position="1"/>
        <end position="25"/>
    </location>
</feature>
<protein>
    <recommendedName>
        <fullName evidence="5">WPP domain-interacting protein 2</fullName>
    </recommendedName>
</protein>
<name>A0AAP0JJ51_9MAGN</name>
<keyword evidence="4" id="KW-1185">Reference proteome</keyword>
<dbReference type="EMBL" id="JBBNAG010000005">
    <property type="protein sequence ID" value="KAK9134103.1"/>
    <property type="molecule type" value="Genomic_DNA"/>
</dbReference>
<dbReference type="Proteomes" id="UP001419268">
    <property type="component" value="Unassembled WGS sequence"/>
</dbReference>
<accession>A0AAP0JJ51</accession>
<evidence type="ECO:0000313" key="4">
    <source>
        <dbReference type="Proteomes" id="UP001419268"/>
    </source>
</evidence>
<sequence length="606" mass="66094">MDSTSAVDELNDSISNPKQITDQIGTSSSTTTTTNGVCDPKIDKSPPSEEPIPIVQGNGKGIDLEDDRPEGTSPNSPQLPSPPTTKGYGLKKWRRIRRDVSKDGSNALDSNKNLKRGLPNPKLSPKTPHLLSHDINIANDAASVASTDSYITTPTMMPTAFALSHPRLMQGPAFAFGATDSDNSEDQSSKSSTAASAPRFRFPNAINTRDKSKGNKYPSGETSGPNLTAQLGKGSGPETTKKFRGDKKGRIEKDNSYSSVESDLRSSNILFPENGSFSGIISGRQMERSSNYDGESSIEALASNQHSSEEVRMDSCKGNGGEADDDSQIDDGAELSWEEKEEESINLQSSTSHDPLDEAIISLQAVQDALQEEIDKFRALGREPSLLPNDVTRDLETHGLGSSSQLHSDEVQKIEALHGEEGVLETNHKICLLEEKLEDALYKLEVKESMVAELEDIVRKNELPQGGSGSQTVQERLREMEVEVESLYRQKIEAELEYVAITKATEELKVAVKDQLDKLLEGERSVTREQQESLHKVLDAETSEALGGRKEGEAESCNRELVRGEEVLGSEGRICKYAVCFFVQLILLLLAFLLLQLPNSTGTVPT</sequence>
<evidence type="ECO:0000256" key="2">
    <source>
        <dbReference type="SAM" id="MobiDB-lite"/>
    </source>
</evidence>
<reference evidence="3 4" key="1">
    <citation type="submission" date="2024-01" db="EMBL/GenBank/DDBJ databases">
        <title>Genome assemblies of Stephania.</title>
        <authorList>
            <person name="Yang L."/>
        </authorList>
    </citation>
    <scope>NUCLEOTIDE SEQUENCE [LARGE SCALE GENOMIC DNA]</scope>
    <source>
        <strain evidence="3">JXDWG</strain>
        <tissue evidence="3">Leaf</tissue>
    </source>
</reference>
<evidence type="ECO:0000313" key="3">
    <source>
        <dbReference type="EMBL" id="KAK9134103.1"/>
    </source>
</evidence>
<evidence type="ECO:0008006" key="5">
    <source>
        <dbReference type="Google" id="ProtNLM"/>
    </source>
</evidence>
<feature type="compositionally biased region" description="Basic and acidic residues" evidence="2">
    <location>
        <begin position="239"/>
        <end position="255"/>
    </location>
</feature>
<organism evidence="3 4">
    <name type="scientific">Stephania cephalantha</name>
    <dbReference type="NCBI Taxonomy" id="152367"/>
    <lineage>
        <taxon>Eukaryota</taxon>
        <taxon>Viridiplantae</taxon>
        <taxon>Streptophyta</taxon>
        <taxon>Embryophyta</taxon>
        <taxon>Tracheophyta</taxon>
        <taxon>Spermatophyta</taxon>
        <taxon>Magnoliopsida</taxon>
        <taxon>Ranunculales</taxon>
        <taxon>Menispermaceae</taxon>
        <taxon>Menispermoideae</taxon>
        <taxon>Cissampelideae</taxon>
        <taxon>Stephania</taxon>
    </lineage>
</organism>